<keyword evidence="8" id="KW-0808">Transferase</keyword>
<sequence length="1529" mass="172278">MYLFAIPECRVGTARSCPQRMSDTCLVWLLGLALRVALTSCHKGDTSSTEKYPMVTTNYGKLRGIKKDLNNEILGPVEQYLGVPYATPPVGDRRFQPPEAPGSWPEVRNATQFAHVCPQNIQGVLPEIMLPVWFTDNLDIVAGYIQNQSEDCLYLNIYVPTEDDRQALTSASNYKLTLKERCKGQTTYRVSLAKVPGRISQEALPAPCCQSSVDSTEILIHIAKSSAAALSACSPTALNQGPLTKKHDESSINSPRDEGKHSGKDSLLSLGIEFQSQSRKIINKTGIEVPSHVQPHTVEKTIAGSDLSIQYPQRIYSSSQLLFKHMLCHRRNHKTAPKAKLDQPHFLEFCSLFLFCLNIDLQTARKTCKKKNQNNIFYIRDRRKKPVMLFIHGGSYMEGTGNMFDASVLAAYGNVIVVTMNYRLGVLVKEPALWLECWIPMISLLAMMRATFKLLRAVGCDQPSSLKSSDESFSLESVTLQGKHSGYLSATVPPGSQESIPEATQGQGEKLQLHCKADLKNGFLSTGDQAAKGNYGLLDQIQALRWLNENIGHFGGDPERITIFGSGAGASCVNLLILSHHSEGLFQRAIAQSGSAISSWSVNYQPLKYTNILARKVGCSQAAASTTEVVECLRRKSFRELVDQDIQPARYHIAFGPVVDGDVVPDDPEILMQQGEFLNYDILIGVNQGEGLKFVDDGGSENEDGISAAAFDYTISNFVDNLYGYPEGSKDILRETIKFMYTDWADRDNGEMRRKTLLALFTDHQWVAPAVATAKLHAEFQSPVYFYTFYHHCQTESRPEWADAAHGDEIPYVFGIPMIGATDLFPCNFSKNDVMLSAVVMTYWTNFAKTGKMRRAAFLSVHGSHTAGKSPSLALRGMLSVHPFSNHLIQFRVAGDSQSLSWEAMGTRRGTPSLDRTPVHHRSHTDTLAPGPVDPNLPVPQDTKFIHTKPNRFEEVIWTKFNSKDKHYLHIGLKPRVRDNYRANKVAFWLELVPHLHSLHEEPFLNILAFAALYYKRDKRHELRRRLSPQRSPANDLAHSQEEEIMSLQMKHSEHDTHDMEPLRPHEILRPACPPDYTLALRRAPDDVPLMTPNTITMIPSTITGMQPLHAFNTRQKVDFSELHVASEKKKRCLSGIREKINQNLQGIILAVILVVTVVIVQVIMLSYQDLVPEKNYQDRQKGSKSMSSRGRGAFWMQYENGSLINSSLVQGWDITNANCSANSSMVSMPWFAGVGERIRRFLLYRHCRYFPMILNHPEKCGEDIYLLMVVKSVITQYKRREAIRKTWGQEKEIRGKKIRLLFLLGTDSKGEEQAHHQKLLEYEDRVFGDILQWDFEDSFYNLTLKEVGFLKWFSIYCQRVPYIFKGDDDVFVNTINVLEFLESNKNTTDLITGDVLTTSAPSRDRNSKYFIPGVMFSETFYPPYVGGGGFLMGGPLAMRMYGASNELELFPIDDVFIGMCLRVLQVSPMHHSGIKTLGIKVKSRGNGMKDPCLYRNLLLVHKLTPDELIQMWEQVNSNLICTQAKYIE</sequence>
<comment type="caution">
    <text evidence="23">The sequence shown here is derived from an EMBL/GenBank/DDBJ whole genome shotgun (WGS) entry which is preliminary data.</text>
</comment>
<feature type="region of interest" description="Disordered" evidence="20">
    <location>
        <begin position="240"/>
        <end position="263"/>
    </location>
</feature>
<accession>A0A8J7NSH8</accession>
<evidence type="ECO:0000256" key="8">
    <source>
        <dbReference type="ARBA" id="ARBA00022679"/>
    </source>
</evidence>
<evidence type="ECO:0000256" key="1">
    <source>
        <dbReference type="ARBA" id="ARBA00004251"/>
    </source>
</evidence>
<comment type="similarity">
    <text evidence="4">Belongs to the type-B carboxylesterase/lipase family.</text>
</comment>
<dbReference type="Pfam" id="PF01762">
    <property type="entry name" value="Galactosyl_T"/>
    <property type="match status" value="1"/>
</dbReference>
<evidence type="ECO:0000256" key="18">
    <source>
        <dbReference type="ARBA" id="ARBA00058437"/>
    </source>
</evidence>
<evidence type="ECO:0000256" key="20">
    <source>
        <dbReference type="SAM" id="MobiDB-lite"/>
    </source>
</evidence>
<dbReference type="Pfam" id="PF00135">
    <property type="entry name" value="COesterase"/>
    <property type="match status" value="3"/>
</dbReference>
<keyword evidence="13" id="KW-1133">Transmembrane helix</keyword>
<dbReference type="PROSITE" id="PS00941">
    <property type="entry name" value="CARBOXYLESTERASE_B_2"/>
    <property type="match status" value="1"/>
</dbReference>
<evidence type="ECO:0000256" key="2">
    <source>
        <dbReference type="ARBA" id="ARBA00004323"/>
    </source>
</evidence>
<evidence type="ECO:0000256" key="10">
    <source>
        <dbReference type="ARBA" id="ARBA00022729"/>
    </source>
</evidence>
<evidence type="ECO:0000256" key="7">
    <source>
        <dbReference type="ARBA" id="ARBA00022676"/>
    </source>
</evidence>
<dbReference type="InterPro" id="IPR002659">
    <property type="entry name" value="Glyco_trans_31"/>
</dbReference>
<dbReference type="Gene3D" id="3.90.550.50">
    <property type="match status" value="1"/>
</dbReference>
<keyword evidence="16" id="KW-1015">Disulfide bond</keyword>
<feature type="chain" id="PRO_5035285133" description="UDP-GlcNAc:betaGal beta-1,3-N-acetylglucosaminyltransferase 7" evidence="21">
    <location>
        <begin position="42"/>
        <end position="1529"/>
    </location>
</feature>
<dbReference type="EMBL" id="JAAWVO010042392">
    <property type="protein sequence ID" value="MBN3318852.1"/>
    <property type="molecule type" value="Genomic_DNA"/>
</dbReference>
<name>A0A8J7NSH8_ATRSP</name>
<evidence type="ECO:0000256" key="13">
    <source>
        <dbReference type="ARBA" id="ARBA00022989"/>
    </source>
</evidence>
<dbReference type="GO" id="GO:0007416">
    <property type="term" value="P:synapse assembly"/>
    <property type="evidence" value="ECO:0007669"/>
    <property type="project" value="UniProtKB-ARBA"/>
</dbReference>
<keyword evidence="10 21" id="KW-0732">Signal</keyword>
<dbReference type="GO" id="GO:0005886">
    <property type="term" value="C:plasma membrane"/>
    <property type="evidence" value="ECO:0007669"/>
    <property type="project" value="UniProtKB-SubCell"/>
</dbReference>
<feature type="compositionally biased region" description="Basic and acidic residues" evidence="20">
    <location>
        <begin position="245"/>
        <end position="263"/>
    </location>
</feature>
<keyword evidence="6" id="KW-1003">Cell membrane</keyword>
<evidence type="ECO:0000256" key="9">
    <source>
        <dbReference type="ARBA" id="ARBA00022692"/>
    </source>
</evidence>
<dbReference type="GO" id="GO:0016758">
    <property type="term" value="F:hexosyltransferase activity"/>
    <property type="evidence" value="ECO:0007669"/>
    <property type="project" value="InterPro"/>
</dbReference>
<reference evidence="23" key="1">
    <citation type="journal article" date="2021" name="Cell">
        <title>Tracing the genetic footprints of vertebrate landing in non-teleost ray-finned fishes.</title>
        <authorList>
            <person name="Bi X."/>
            <person name="Wang K."/>
            <person name="Yang L."/>
            <person name="Pan H."/>
            <person name="Jiang H."/>
            <person name="Wei Q."/>
            <person name="Fang M."/>
            <person name="Yu H."/>
            <person name="Zhu C."/>
            <person name="Cai Y."/>
            <person name="He Y."/>
            <person name="Gan X."/>
            <person name="Zeng H."/>
            <person name="Yu D."/>
            <person name="Zhu Y."/>
            <person name="Jiang H."/>
            <person name="Qiu Q."/>
            <person name="Yang H."/>
            <person name="Zhang Y.E."/>
            <person name="Wang W."/>
            <person name="Zhu M."/>
            <person name="He S."/>
            <person name="Zhang G."/>
        </authorList>
    </citation>
    <scope>NUCLEOTIDE SEQUENCE</scope>
    <source>
        <strain evidence="23">Allg_001</strain>
    </source>
</reference>
<comment type="similarity">
    <text evidence="5">Belongs to the glycosyltransferase 31 family.</text>
</comment>
<keyword evidence="24" id="KW-1185">Reference proteome</keyword>
<keyword evidence="7" id="KW-0328">Glycosyltransferase</keyword>
<dbReference type="InterPro" id="IPR051093">
    <property type="entry name" value="Neuroligin/BSAL"/>
</dbReference>
<comment type="subcellular location">
    <subcellularLocation>
        <location evidence="1">Cell membrane</location>
        <topology evidence="1">Single-pass type I membrane protein</topology>
    </subcellularLocation>
    <subcellularLocation>
        <location evidence="2">Golgi apparatus membrane</location>
        <topology evidence="2">Single-pass type II membrane protein</topology>
    </subcellularLocation>
</comment>
<evidence type="ECO:0000256" key="6">
    <source>
        <dbReference type="ARBA" id="ARBA00022475"/>
    </source>
</evidence>
<dbReference type="FunFam" id="3.40.50.1820:FF:000379">
    <property type="entry name" value="Neuroligin 1"/>
    <property type="match status" value="1"/>
</dbReference>
<feature type="signal peptide" evidence="21">
    <location>
        <begin position="1"/>
        <end position="41"/>
    </location>
</feature>
<evidence type="ECO:0000313" key="24">
    <source>
        <dbReference type="Proteomes" id="UP000736164"/>
    </source>
</evidence>
<keyword evidence="15" id="KW-0472">Membrane</keyword>
<dbReference type="SUPFAM" id="SSF53474">
    <property type="entry name" value="alpha/beta-Hydrolases"/>
    <property type="match status" value="2"/>
</dbReference>
<dbReference type="PANTHER" id="PTHR43903">
    <property type="entry name" value="NEUROLIGIN"/>
    <property type="match status" value="1"/>
</dbReference>
<dbReference type="InterPro" id="IPR019819">
    <property type="entry name" value="Carboxylesterase_B_CS"/>
</dbReference>
<protein>
    <recommendedName>
        <fullName evidence="19">UDP-GlcNAc:betaGal beta-1,3-N-acetylglucosaminyltransferase 7</fullName>
    </recommendedName>
</protein>
<evidence type="ECO:0000256" key="19">
    <source>
        <dbReference type="ARBA" id="ARBA00067698"/>
    </source>
</evidence>
<evidence type="ECO:0000256" key="11">
    <source>
        <dbReference type="ARBA" id="ARBA00022889"/>
    </source>
</evidence>
<evidence type="ECO:0000256" key="4">
    <source>
        <dbReference type="ARBA" id="ARBA00005964"/>
    </source>
</evidence>
<proteinExistence type="inferred from homology"/>
<evidence type="ECO:0000256" key="5">
    <source>
        <dbReference type="ARBA" id="ARBA00008661"/>
    </source>
</evidence>
<feature type="region of interest" description="Disordered" evidence="20">
    <location>
        <begin position="907"/>
        <end position="937"/>
    </location>
</feature>
<evidence type="ECO:0000256" key="3">
    <source>
        <dbReference type="ARBA" id="ARBA00004922"/>
    </source>
</evidence>
<evidence type="ECO:0000256" key="15">
    <source>
        <dbReference type="ARBA" id="ARBA00023136"/>
    </source>
</evidence>
<evidence type="ECO:0000313" key="23">
    <source>
        <dbReference type="EMBL" id="MBN3318852.1"/>
    </source>
</evidence>
<comment type="function">
    <text evidence="18">N-acetyl glucosamine (GlcNAc) transferase that catalyzes the transfer of GlcNAc via a beta1-&gt;3 linkage from UDP-GlcNAc to the non-reducing terminal galactose (Gal) in the linearly growing chain of N- and O-linked keratan sulfate proteoglycans. Cooperates with B4GALT4 galactosyltransferase and CHST6 and CHST1 sulfotransferases to construct and elongate mono- and disulfated disaccharide units [-&gt;3Galbeta1-&gt;4(6-sulfoGlcNAcbeta)1-&gt;] and [-&gt;3(6-sulfoGalbeta)1-&gt;4(6-sulfoGlcNAcbeta)1-&gt;] within keratan sulfate polymer. Involved in biosynthesis of N-linked keratan sulfate proteoglycans in cornea, with an impact on proteoglycan fibril organization and corneal transparency. May play a role in the maintenance of tissue architecture by suppressing cellular motility and invasion.</text>
</comment>
<evidence type="ECO:0000256" key="12">
    <source>
        <dbReference type="ARBA" id="ARBA00022968"/>
    </source>
</evidence>
<feature type="non-terminal residue" evidence="23">
    <location>
        <position position="1529"/>
    </location>
</feature>
<dbReference type="PRINTS" id="PR01090">
    <property type="entry name" value="NEUROLIGIN"/>
</dbReference>
<dbReference type="GO" id="GO:0007155">
    <property type="term" value="P:cell adhesion"/>
    <property type="evidence" value="ECO:0007669"/>
    <property type="project" value="UniProtKB-KW"/>
</dbReference>
<feature type="domain" description="Carboxylesterase type B" evidence="22">
    <location>
        <begin position="522"/>
        <end position="853"/>
    </location>
</feature>
<dbReference type="InterPro" id="IPR002018">
    <property type="entry name" value="CarbesteraseB"/>
</dbReference>
<evidence type="ECO:0000259" key="22">
    <source>
        <dbReference type="Pfam" id="PF00135"/>
    </source>
</evidence>
<keyword evidence="17" id="KW-0325">Glycoprotein</keyword>
<organism evidence="23 24">
    <name type="scientific">Atractosteus spatula</name>
    <name type="common">Alligator gar</name>
    <name type="synonym">Lepisosteus spatula</name>
    <dbReference type="NCBI Taxonomy" id="7917"/>
    <lineage>
        <taxon>Eukaryota</taxon>
        <taxon>Metazoa</taxon>
        <taxon>Chordata</taxon>
        <taxon>Craniata</taxon>
        <taxon>Vertebrata</taxon>
        <taxon>Euteleostomi</taxon>
        <taxon>Actinopterygii</taxon>
        <taxon>Neopterygii</taxon>
        <taxon>Holostei</taxon>
        <taxon>Semionotiformes</taxon>
        <taxon>Lepisosteidae</taxon>
        <taxon>Atractosteus</taxon>
    </lineage>
</organism>
<evidence type="ECO:0000256" key="17">
    <source>
        <dbReference type="ARBA" id="ARBA00023180"/>
    </source>
</evidence>
<dbReference type="InterPro" id="IPR000460">
    <property type="entry name" value="Nlgn"/>
</dbReference>
<keyword evidence="14" id="KW-0333">Golgi apparatus</keyword>
<dbReference type="GO" id="GO:0018146">
    <property type="term" value="P:keratan sulfate proteoglycan biosynthetic process"/>
    <property type="evidence" value="ECO:0007669"/>
    <property type="project" value="UniProtKB-ARBA"/>
</dbReference>
<feature type="domain" description="Carboxylesterase type B" evidence="22">
    <location>
        <begin position="380"/>
        <end position="427"/>
    </location>
</feature>
<feature type="non-terminal residue" evidence="23">
    <location>
        <position position="1"/>
    </location>
</feature>
<keyword evidence="9" id="KW-0812">Transmembrane</keyword>
<comment type="pathway">
    <text evidence="3">Protein modification; protein glycosylation.</text>
</comment>
<dbReference type="FunFam" id="3.90.550.50:FF:000014">
    <property type="entry name" value="Hexosyltransferase"/>
    <property type="match status" value="1"/>
</dbReference>
<dbReference type="GO" id="GO:0000139">
    <property type="term" value="C:Golgi membrane"/>
    <property type="evidence" value="ECO:0007669"/>
    <property type="project" value="UniProtKB-SubCell"/>
</dbReference>
<dbReference type="InterPro" id="IPR029058">
    <property type="entry name" value="AB_hydrolase_fold"/>
</dbReference>
<evidence type="ECO:0000256" key="16">
    <source>
        <dbReference type="ARBA" id="ARBA00023157"/>
    </source>
</evidence>
<dbReference type="Proteomes" id="UP000736164">
    <property type="component" value="Unassembled WGS sequence"/>
</dbReference>
<keyword evidence="11" id="KW-0130">Cell adhesion</keyword>
<evidence type="ECO:0000256" key="14">
    <source>
        <dbReference type="ARBA" id="ARBA00023034"/>
    </source>
</evidence>
<dbReference type="Gene3D" id="3.40.50.1820">
    <property type="entry name" value="alpha/beta hydrolase"/>
    <property type="match status" value="2"/>
</dbReference>
<dbReference type="GO" id="GO:0042043">
    <property type="term" value="F:neurexin family protein binding"/>
    <property type="evidence" value="ECO:0007669"/>
    <property type="project" value="InterPro"/>
</dbReference>
<feature type="domain" description="Carboxylesterase type B" evidence="22">
    <location>
        <begin position="53"/>
        <end position="163"/>
    </location>
</feature>
<gene>
    <name evidence="23" type="primary">Nlgn2</name>
    <name evidence="23" type="ORF">GTO95_0000688</name>
</gene>
<evidence type="ECO:0000256" key="21">
    <source>
        <dbReference type="SAM" id="SignalP"/>
    </source>
</evidence>
<keyword evidence="12" id="KW-0735">Signal-anchor</keyword>